<protein>
    <submittedName>
        <fullName evidence="1">IS110 family transposase</fullName>
    </submittedName>
</protein>
<sequence length="70" mass="8218">RSKRNGNKTNPVIYEFYQKKCMNKPKKVALGAVMRKLVNIIFAVMRDEKPFELRTPEEHKELLLTRSLVA</sequence>
<dbReference type="AlphaFoldDB" id="A0A9Q4AC67"/>
<accession>A0A9Q4AC67</accession>
<reference evidence="1" key="1">
    <citation type="submission" date="2022-01" db="EMBL/GenBank/DDBJ databases">
        <title>Collection of gut derived symbiotic bacterial strains cultured from healthy donors.</title>
        <authorList>
            <person name="Lin H."/>
            <person name="Kohout C."/>
            <person name="Waligurski E."/>
            <person name="Pamer E.G."/>
        </authorList>
    </citation>
    <scope>NUCLEOTIDE SEQUENCE</scope>
    <source>
        <strain evidence="1">MSK.14.39</strain>
    </source>
</reference>
<comment type="caution">
    <text evidence="1">The sequence shown here is derived from an EMBL/GenBank/DDBJ whole genome shotgun (WGS) entry which is preliminary data.</text>
</comment>
<feature type="non-terminal residue" evidence="1">
    <location>
        <position position="1"/>
    </location>
</feature>
<dbReference type="Proteomes" id="UP001108123">
    <property type="component" value="Unassembled WGS sequence"/>
</dbReference>
<gene>
    <name evidence="1" type="ORF">L0P62_05205</name>
</gene>
<dbReference type="EMBL" id="JAKNID010000013">
    <property type="protein sequence ID" value="MCG4564843.1"/>
    <property type="molecule type" value="Genomic_DNA"/>
</dbReference>
<keyword evidence="2" id="KW-1185">Reference proteome</keyword>
<organism evidence="1 2">
    <name type="scientific">Anaerosalibacter bizertensis</name>
    <dbReference type="NCBI Taxonomy" id="932217"/>
    <lineage>
        <taxon>Bacteria</taxon>
        <taxon>Bacillati</taxon>
        <taxon>Bacillota</taxon>
        <taxon>Tissierellia</taxon>
        <taxon>Tissierellales</taxon>
        <taxon>Sporanaerobacteraceae</taxon>
        <taxon>Anaerosalibacter</taxon>
    </lineage>
</organism>
<evidence type="ECO:0000313" key="2">
    <source>
        <dbReference type="Proteomes" id="UP001108123"/>
    </source>
</evidence>
<name>A0A9Q4AC67_9FIRM</name>
<evidence type="ECO:0000313" key="1">
    <source>
        <dbReference type="EMBL" id="MCG4564843.1"/>
    </source>
</evidence>
<proteinExistence type="predicted"/>